<dbReference type="SUPFAM" id="SSF161098">
    <property type="entry name" value="MetI-like"/>
    <property type="match status" value="1"/>
</dbReference>
<dbReference type="CDD" id="cd06261">
    <property type="entry name" value="TM_PBP2"/>
    <property type="match status" value="1"/>
</dbReference>
<keyword evidence="5 7" id="KW-1133">Transmembrane helix</keyword>
<feature type="transmembrane region" description="Helical" evidence="7">
    <location>
        <begin position="30"/>
        <end position="49"/>
    </location>
</feature>
<dbReference type="InterPro" id="IPR035906">
    <property type="entry name" value="MetI-like_sf"/>
</dbReference>
<evidence type="ECO:0000256" key="5">
    <source>
        <dbReference type="ARBA" id="ARBA00022989"/>
    </source>
</evidence>
<name>C7QHE4_CATAD</name>
<sequence>MAATAAAAAAPAAAKPRAGTRWARFRRDKVLLLMMLPGVLYFGVFQYLAQLGNIIAFKDYVPFVGIKDSAWVGFQQFSTLFADPDFWHAVRNTFELALVQLMFFFPVPLALAMFLFSLTRNWVRKLVVSFVYLPHFISWVVVVGLFVQVLGPSGMVNSFLTHDSHHVVVNVFRDPAWFKPMMLIELVWKDCGWGTIIFLAALYQVDDSLYEAVSLDGAGWARRTWHVTLPSIRPVLVLLLILRVGDILSVGFDQVMQQRDTFTPAAAEVIDTYVYNHGVGSGQFSVAAVAGLLKGVVAMVLVIGANKVAHKLGEQGVYQ</sequence>
<evidence type="ECO:0000256" key="3">
    <source>
        <dbReference type="ARBA" id="ARBA00022475"/>
    </source>
</evidence>
<dbReference type="InterPro" id="IPR050809">
    <property type="entry name" value="UgpAE/MalFG_permease"/>
</dbReference>
<evidence type="ECO:0000259" key="8">
    <source>
        <dbReference type="PROSITE" id="PS50928"/>
    </source>
</evidence>
<feature type="domain" description="ABC transmembrane type-1" evidence="8">
    <location>
        <begin position="90"/>
        <end position="305"/>
    </location>
</feature>
<dbReference type="RefSeq" id="WP_012784378.1">
    <property type="nucleotide sequence ID" value="NC_013131.1"/>
</dbReference>
<dbReference type="STRING" id="479433.Caci_0128"/>
<dbReference type="GO" id="GO:0005886">
    <property type="term" value="C:plasma membrane"/>
    <property type="evidence" value="ECO:0007669"/>
    <property type="project" value="UniProtKB-SubCell"/>
</dbReference>
<dbReference type="Pfam" id="PF00528">
    <property type="entry name" value="BPD_transp_1"/>
    <property type="match status" value="1"/>
</dbReference>
<keyword evidence="6 7" id="KW-0472">Membrane</keyword>
<proteinExistence type="inferred from homology"/>
<dbReference type="PANTHER" id="PTHR43227">
    <property type="entry name" value="BLL4140 PROTEIN"/>
    <property type="match status" value="1"/>
</dbReference>
<organism evidence="9 10">
    <name type="scientific">Catenulispora acidiphila (strain DSM 44928 / JCM 14897 / NBRC 102108 / NRRL B-24433 / ID139908)</name>
    <dbReference type="NCBI Taxonomy" id="479433"/>
    <lineage>
        <taxon>Bacteria</taxon>
        <taxon>Bacillati</taxon>
        <taxon>Actinomycetota</taxon>
        <taxon>Actinomycetes</taxon>
        <taxon>Catenulisporales</taxon>
        <taxon>Catenulisporaceae</taxon>
        <taxon>Catenulispora</taxon>
    </lineage>
</organism>
<dbReference type="PROSITE" id="PS50928">
    <property type="entry name" value="ABC_TM1"/>
    <property type="match status" value="1"/>
</dbReference>
<dbReference type="EMBL" id="CP001700">
    <property type="protein sequence ID" value="ACU69083.1"/>
    <property type="molecule type" value="Genomic_DNA"/>
</dbReference>
<protein>
    <submittedName>
        <fullName evidence="9">Binding-protein-dependent transport systems inner membrane component</fullName>
    </submittedName>
</protein>
<reference evidence="9 10" key="1">
    <citation type="journal article" date="2009" name="Stand. Genomic Sci.">
        <title>Complete genome sequence of Catenulispora acidiphila type strain (ID 139908).</title>
        <authorList>
            <person name="Copeland A."/>
            <person name="Lapidus A."/>
            <person name="Glavina Del Rio T."/>
            <person name="Nolan M."/>
            <person name="Lucas S."/>
            <person name="Chen F."/>
            <person name="Tice H."/>
            <person name="Cheng J.F."/>
            <person name="Bruce D."/>
            <person name="Goodwin L."/>
            <person name="Pitluck S."/>
            <person name="Mikhailova N."/>
            <person name="Pati A."/>
            <person name="Ivanova N."/>
            <person name="Mavromatis K."/>
            <person name="Chen A."/>
            <person name="Palaniappan K."/>
            <person name="Chain P."/>
            <person name="Land M."/>
            <person name="Hauser L."/>
            <person name="Chang Y.J."/>
            <person name="Jeffries C.D."/>
            <person name="Chertkov O."/>
            <person name="Brettin T."/>
            <person name="Detter J.C."/>
            <person name="Han C."/>
            <person name="Ali Z."/>
            <person name="Tindall B.J."/>
            <person name="Goker M."/>
            <person name="Bristow J."/>
            <person name="Eisen J.A."/>
            <person name="Markowitz V."/>
            <person name="Hugenholtz P."/>
            <person name="Kyrpides N.C."/>
            <person name="Klenk H.P."/>
        </authorList>
    </citation>
    <scope>NUCLEOTIDE SEQUENCE [LARGE SCALE GENOMIC DNA]</scope>
    <source>
        <strain evidence="10">DSM 44928 / JCM 14897 / NBRC 102108 / NRRL B-24433 / ID139908</strain>
    </source>
</reference>
<feature type="transmembrane region" description="Helical" evidence="7">
    <location>
        <begin position="96"/>
        <end position="118"/>
    </location>
</feature>
<dbReference type="HOGENOM" id="CLU_016047_0_1_11"/>
<comment type="subcellular location">
    <subcellularLocation>
        <location evidence="1 7">Cell membrane</location>
        <topology evidence="1 7">Multi-pass membrane protein</topology>
    </subcellularLocation>
</comment>
<evidence type="ECO:0000256" key="2">
    <source>
        <dbReference type="ARBA" id="ARBA00022448"/>
    </source>
</evidence>
<dbReference type="Gene3D" id="1.10.3720.10">
    <property type="entry name" value="MetI-like"/>
    <property type="match status" value="1"/>
</dbReference>
<evidence type="ECO:0000256" key="1">
    <source>
        <dbReference type="ARBA" id="ARBA00004651"/>
    </source>
</evidence>
<evidence type="ECO:0000313" key="9">
    <source>
        <dbReference type="EMBL" id="ACU69083.1"/>
    </source>
</evidence>
<dbReference type="InParanoid" id="C7QHE4"/>
<evidence type="ECO:0000256" key="7">
    <source>
        <dbReference type="RuleBase" id="RU363032"/>
    </source>
</evidence>
<keyword evidence="4 7" id="KW-0812">Transmembrane</keyword>
<dbReference type="Proteomes" id="UP000000851">
    <property type="component" value="Chromosome"/>
</dbReference>
<evidence type="ECO:0000313" key="10">
    <source>
        <dbReference type="Proteomes" id="UP000000851"/>
    </source>
</evidence>
<evidence type="ECO:0000256" key="6">
    <source>
        <dbReference type="ARBA" id="ARBA00023136"/>
    </source>
</evidence>
<evidence type="ECO:0000256" key="4">
    <source>
        <dbReference type="ARBA" id="ARBA00022692"/>
    </source>
</evidence>
<dbReference type="OrthoDB" id="9785836at2"/>
<dbReference type="AlphaFoldDB" id="C7QHE4"/>
<dbReference type="eggNOG" id="COG4209">
    <property type="taxonomic scope" value="Bacteria"/>
</dbReference>
<dbReference type="PANTHER" id="PTHR43227:SF11">
    <property type="entry name" value="BLL4140 PROTEIN"/>
    <property type="match status" value="1"/>
</dbReference>
<dbReference type="InterPro" id="IPR000515">
    <property type="entry name" value="MetI-like"/>
</dbReference>
<gene>
    <name evidence="9" type="ordered locus">Caci_0128</name>
</gene>
<keyword evidence="3" id="KW-1003">Cell membrane</keyword>
<accession>C7QHE4</accession>
<comment type="similarity">
    <text evidence="7">Belongs to the binding-protein-dependent transport system permease family.</text>
</comment>
<dbReference type="KEGG" id="cai:Caci_0128"/>
<feature type="transmembrane region" description="Helical" evidence="7">
    <location>
        <begin position="130"/>
        <end position="150"/>
    </location>
</feature>
<feature type="transmembrane region" description="Helical" evidence="7">
    <location>
        <begin position="284"/>
        <end position="305"/>
    </location>
</feature>
<dbReference type="GO" id="GO:0055085">
    <property type="term" value="P:transmembrane transport"/>
    <property type="evidence" value="ECO:0007669"/>
    <property type="project" value="InterPro"/>
</dbReference>
<keyword evidence="2 7" id="KW-0813">Transport</keyword>
<keyword evidence="10" id="KW-1185">Reference proteome</keyword>